<organism evidence="1 2">
    <name type="scientific">Dermatophagoides farinae</name>
    <name type="common">American house dust mite</name>
    <dbReference type="NCBI Taxonomy" id="6954"/>
    <lineage>
        <taxon>Eukaryota</taxon>
        <taxon>Metazoa</taxon>
        <taxon>Ecdysozoa</taxon>
        <taxon>Arthropoda</taxon>
        <taxon>Chelicerata</taxon>
        <taxon>Arachnida</taxon>
        <taxon>Acari</taxon>
        <taxon>Acariformes</taxon>
        <taxon>Sarcoptiformes</taxon>
        <taxon>Astigmata</taxon>
        <taxon>Psoroptidia</taxon>
        <taxon>Analgoidea</taxon>
        <taxon>Pyroglyphidae</taxon>
        <taxon>Dermatophagoidinae</taxon>
        <taxon>Dermatophagoides</taxon>
    </lineage>
</organism>
<gene>
    <name evidence="1" type="ORF">DERF_014398</name>
</gene>
<sequence length="61" mass="7150">MQPGVQIHNYFGSNVGMRFITNEIKNRKMNIKVKNPLFLNLITASKISYTYRINLCFINNK</sequence>
<accession>A0A922HIA6</accession>
<evidence type="ECO:0000313" key="2">
    <source>
        <dbReference type="Proteomes" id="UP000790347"/>
    </source>
</evidence>
<dbReference type="Proteomes" id="UP000790347">
    <property type="component" value="Unassembled WGS sequence"/>
</dbReference>
<keyword evidence="2" id="KW-1185">Reference proteome</keyword>
<protein>
    <submittedName>
        <fullName evidence="1">Uncharacterized protein</fullName>
    </submittedName>
</protein>
<proteinExistence type="predicted"/>
<evidence type="ECO:0000313" key="1">
    <source>
        <dbReference type="EMBL" id="KAH9493659.1"/>
    </source>
</evidence>
<name>A0A922HIA6_DERFA</name>
<dbReference type="EMBL" id="ASGP02000008">
    <property type="protein sequence ID" value="KAH9493659.1"/>
    <property type="molecule type" value="Genomic_DNA"/>
</dbReference>
<dbReference type="AlphaFoldDB" id="A0A922HIA6"/>
<comment type="caution">
    <text evidence="1">The sequence shown here is derived from an EMBL/GenBank/DDBJ whole genome shotgun (WGS) entry which is preliminary data.</text>
</comment>
<reference evidence="1" key="1">
    <citation type="submission" date="2013-05" db="EMBL/GenBank/DDBJ databases">
        <authorList>
            <person name="Yim A.K.Y."/>
            <person name="Chan T.F."/>
            <person name="Ji K.M."/>
            <person name="Liu X.Y."/>
            <person name="Zhou J.W."/>
            <person name="Li R.Q."/>
            <person name="Yang K.Y."/>
            <person name="Li J."/>
            <person name="Li M."/>
            <person name="Law P.T.W."/>
            <person name="Wu Y.L."/>
            <person name="Cai Z.L."/>
            <person name="Qin H."/>
            <person name="Bao Y."/>
            <person name="Leung R.K.K."/>
            <person name="Ng P.K.S."/>
            <person name="Zou J."/>
            <person name="Zhong X.J."/>
            <person name="Ran P.X."/>
            <person name="Zhong N.S."/>
            <person name="Liu Z.G."/>
            <person name="Tsui S.K.W."/>
        </authorList>
    </citation>
    <scope>NUCLEOTIDE SEQUENCE</scope>
    <source>
        <strain evidence="1">Derf</strain>
        <tissue evidence="1">Whole organism</tissue>
    </source>
</reference>
<reference evidence="1" key="2">
    <citation type="journal article" date="2022" name="Res Sq">
        <title>Comparative Genomics Reveals Insights into the Divergent Evolution of Astigmatic Mites and Household Pest Adaptations.</title>
        <authorList>
            <person name="Xiong Q."/>
            <person name="Wan A.T.-Y."/>
            <person name="Liu X.-Y."/>
            <person name="Fung C.S.-H."/>
            <person name="Xiao X."/>
            <person name="Malainual N."/>
            <person name="Hou J."/>
            <person name="Wang L."/>
            <person name="Wang M."/>
            <person name="Yang K."/>
            <person name="Cui Y."/>
            <person name="Leung E."/>
            <person name="Nong W."/>
            <person name="Shin S.-K."/>
            <person name="Au S."/>
            <person name="Jeong K.Y."/>
            <person name="Chew F.T."/>
            <person name="Hui J."/>
            <person name="Leung T.F."/>
            <person name="Tungtrongchitr A."/>
            <person name="Zhong N."/>
            <person name="Liu Z."/>
            <person name="Tsui S."/>
        </authorList>
    </citation>
    <scope>NUCLEOTIDE SEQUENCE</scope>
    <source>
        <strain evidence="1">Derf</strain>
        <tissue evidence="1">Whole organism</tissue>
    </source>
</reference>